<accession>A0A813SWH4</accession>
<proteinExistence type="inferred from homology"/>
<keyword evidence="3 11" id="KW-0894">Sodium channel</keyword>
<keyword evidence="4 11" id="KW-0812">Transmembrane</keyword>
<evidence type="ECO:0000256" key="6">
    <source>
        <dbReference type="ARBA" id="ARBA00023053"/>
    </source>
</evidence>
<keyword evidence="8 12" id="KW-0472">Membrane</keyword>
<evidence type="ECO:0000313" key="14">
    <source>
        <dbReference type="EMBL" id="CAF1001693.1"/>
    </source>
</evidence>
<evidence type="ECO:0000256" key="4">
    <source>
        <dbReference type="ARBA" id="ARBA00022692"/>
    </source>
</evidence>
<keyword evidence="2 11" id="KW-0813">Transport</keyword>
<keyword evidence="9 11" id="KW-0739">Sodium transport</keyword>
<evidence type="ECO:0000256" key="9">
    <source>
        <dbReference type="ARBA" id="ARBA00023201"/>
    </source>
</evidence>
<feature type="transmembrane region" description="Helical" evidence="12">
    <location>
        <begin position="54"/>
        <end position="81"/>
    </location>
</feature>
<dbReference type="EMBL" id="CAJNOJ010000062">
    <property type="protein sequence ID" value="CAF1001693.1"/>
    <property type="molecule type" value="Genomic_DNA"/>
</dbReference>
<dbReference type="Gene3D" id="1.10.287.770">
    <property type="entry name" value="YojJ-like"/>
    <property type="match status" value="1"/>
</dbReference>
<comment type="similarity">
    <text evidence="11">Belongs to the amiloride-sensitive sodium channel (TC 1.A.6) family.</text>
</comment>
<keyword evidence="15" id="KW-1185">Reference proteome</keyword>
<dbReference type="OrthoDB" id="6021021at2759"/>
<dbReference type="PRINTS" id="PR01078">
    <property type="entry name" value="AMINACHANNEL"/>
</dbReference>
<reference evidence="13" key="1">
    <citation type="submission" date="2021-02" db="EMBL/GenBank/DDBJ databases">
        <authorList>
            <person name="Nowell W R."/>
        </authorList>
    </citation>
    <scope>NUCLEOTIDE SEQUENCE</scope>
</reference>
<evidence type="ECO:0000313" key="15">
    <source>
        <dbReference type="Proteomes" id="UP000663828"/>
    </source>
</evidence>
<sequence length="508" mass="58129">MVENSSTVSPSDSQEFRMTVKPQRTRSIIREFSLNTSTHGIPGIARSESKHNRIFWSISLLIFTGAMTYFIVQAILAYFAYPTQTSISITHEWPQAFPAVTICNYAPLIYDRFIESFLNYTNSLQLINTSDTTNFTIEQASYIQDYLTYKLNHNESLHDFFYPLDSMLISCSYNRLTCTAANFTWFISSSYGLCYTFNAKLKDSFGNTLKYNADNGENGKLELHLYIHQHQYVPYLSNGVGVVVLVHDNQQMPFIEMIGMLLAPSRHHKLGYQKKTSYFLPAPYTTCSDQLTLGMQAMFNEYHDTDYGYFELACFAACIQSYTYQKCKCGNPFRWTARFIVLPGHDETINIPLCNVSDPCYRLAATEIMNTASIWTTYCPTCKQECMFTEFIIKPTSVLAPPTYLLENIKQFVESSQVPLPVNWSTSWMSEIASSYVSVEVTYETTRSELYSQQASISAVDVISNVGGNTGLWIGISFLSLMELAEMIYRLARVQWFKLQTVMQRNKQ</sequence>
<evidence type="ECO:0000256" key="3">
    <source>
        <dbReference type="ARBA" id="ARBA00022461"/>
    </source>
</evidence>
<keyword evidence="6" id="KW-0915">Sodium</keyword>
<evidence type="ECO:0000256" key="2">
    <source>
        <dbReference type="ARBA" id="ARBA00022448"/>
    </source>
</evidence>
<evidence type="ECO:0000256" key="12">
    <source>
        <dbReference type="SAM" id="Phobius"/>
    </source>
</evidence>
<protein>
    <submittedName>
        <fullName evidence="13">Uncharacterized protein</fullName>
    </submittedName>
</protein>
<evidence type="ECO:0000256" key="8">
    <source>
        <dbReference type="ARBA" id="ARBA00023136"/>
    </source>
</evidence>
<evidence type="ECO:0000313" key="13">
    <source>
        <dbReference type="EMBL" id="CAF0801753.1"/>
    </source>
</evidence>
<comment type="subcellular location">
    <subcellularLocation>
        <location evidence="1">Membrane</location>
        <topology evidence="1">Multi-pass membrane protein</topology>
    </subcellularLocation>
</comment>
<evidence type="ECO:0000256" key="11">
    <source>
        <dbReference type="RuleBase" id="RU000679"/>
    </source>
</evidence>
<comment type="caution">
    <text evidence="13">The sequence shown here is derived from an EMBL/GenBank/DDBJ whole genome shotgun (WGS) entry which is preliminary data.</text>
</comment>
<evidence type="ECO:0000256" key="10">
    <source>
        <dbReference type="ARBA" id="ARBA00023303"/>
    </source>
</evidence>
<gene>
    <name evidence="14" type="ORF">EDS130_LOCUS14918</name>
    <name evidence="13" type="ORF">XAT740_LOCUS3010</name>
</gene>
<organism evidence="13 15">
    <name type="scientific">Adineta ricciae</name>
    <name type="common">Rotifer</name>
    <dbReference type="NCBI Taxonomy" id="249248"/>
    <lineage>
        <taxon>Eukaryota</taxon>
        <taxon>Metazoa</taxon>
        <taxon>Spiralia</taxon>
        <taxon>Gnathifera</taxon>
        <taxon>Rotifera</taxon>
        <taxon>Eurotatoria</taxon>
        <taxon>Bdelloidea</taxon>
        <taxon>Adinetida</taxon>
        <taxon>Adinetidae</taxon>
        <taxon>Adineta</taxon>
    </lineage>
</organism>
<dbReference type="Gene3D" id="2.60.470.10">
    <property type="entry name" value="Acid-sensing ion channels like domains"/>
    <property type="match status" value="1"/>
</dbReference>
<evidence type="ECO:0000256" key="7">
    <source>
        <dbReference type="ARBA" id="ARBA00023065"/>
    </source>
</evidence>
<dbReference type="EMBL" id="CAJNOR010000112">
    <property type="protein sequence ID" value="CAF0801753.1"/>
    <property type="molecule type" value="Genomic_DNA"/>
</dbReference>
<keyword evidence="10 11" id="KW-0407">Ion channel</keyword>
<dbReference type="Proteomes" id="UP000663852">
    <property type="component" value="Unassembled WGS sequence"/>
</dbReference>
<dbReference type="InterPro" id="IPR001873">
    <property type="entry name" value="ENaC"/>
</dbReference>
<keyword evidence="7 11" id="KW-0406">Ion transport</keyword>
<dbReference type="AlphaFoldDB" id="A0A813SWH4"/>
<evidence type="ECO:0000256" key="1">
    <source>
        <dbReference type="ARBA" id="ARBA00004141"/>
    </source>
</evidence>
<dbReference type="PANTHER" id="PTHR11690:SF248">
    <property type="entry name" value="PICKPOCKET 17, ISOFORM A"/>
    <property type="match status" value="1"/>
</dbReference>
<dbReference type="Pfam" id="PF00858">
    <property type="entry name" value="ASC"/>
    <property type="match status" value="1"/>
</dbReference>
<dbReference type="Proteomes" id="UP000663828">
    <property type="component" value="Unassembled WGS sequence"/>
</dbReference>
<keyword evidence="5 12" id="KW-1133">Transmembrane helix</keyword>
<name>A0A813SWH4_ADIRI</name>
<evidence type="ECO:0000256" key="5">
    <source>
        <dbReference type="ARBA" id="ARBA00022989"/>
    </source>
</evidence>
<dbReference type="GO" id="GO:0005886">
    <property type="term" value="C:plasma membrane"/>
    <property type="evidence" value="ECO:0007669"/>
    <property type="project" value="TreeGrafter"/>
</dbReference>
<dbReference type="GO" id="GO:0015280">
    <property type="term" value="F:ligand-gated sodium channel activity"/>
    <property type="evidence" value="ECO:0007669"/>
    <property type="project" value="TreeGrafter"/>
</dbReference>
<dbReference type="PANTHER" id="PTHR11690">
    <property type="entry name" value="AMILORIDE-SENSITIVE SODIUM CHANNEL-RELATED"/>
    <property type="match status" value="1"/>
</dbReference>